<evidence type="ECO:0000313" key="3">
    <source>
        <dbReference type="Proteomes" id="UP001153269"/>
    </source>
</evidence>
<evidence type="ECO:0000256" key="1">
    <source>
        <dbReference type="SAM" id="MobiDB-lite"/>
    </source>
</evidence>
<reference evidence="2" key="1">
    <citation type="submission" date="2020-03" db="EMBL/GenBank/DDBJ databases">
        <authorList>
            <person name="Weist P."/>
        </authorList>
    </citation>
    <scope>NUCLEOTIDE SEQUENCE</scope>
</reference>
<feature type="region of interest" description="Disordered" evidence="1">
    <location>
        <begin position="224"/>
        <end position="250"/>
    </location>
</feature>
<proteinExistence type="predicted"/>
<keyword evidence="3" id="KW-1185">Reference proteome</keyword>
<accession>A0A9N7UE67</accession>
<dbReference type="AlphaFoldDB" id="A0A9N7UE67"/>
<dbReference type="Proteomes" id="UP001153269">
    <property type="component" value="Unassembled WGS sequence"/>
</dbReference>
<feature type="region of interest" description="Disordered" evidence="1">
    <location>
        <begin position="271"/>
        <end position="319"/>
    </location>
</feature>
<feature type="region of interest" description="Disordered" evidence="1">
    <location>
        <begin position="166"/>
        <end position="188"/>
    </location>
</feature>
<feature type="compositionally biased region" description="Basic and acidic residues" evidence="1">
    <location>
        <begin position="233"/>
        <end position="250"/>
    </location>
</feature>
<feature type="compositionally biased region" description="Polar residues" evidence="1">
    <location>
        <begin position="170"/>
        <end position="188"/>
    </location>
</feature>
<evidence type="ECO:0000313" key="2">
    <source>
        <dbReference type="EMBL" id="CAB1429770.1"/>
    </source>
</evidence>
<feature type="compositionally biased region" description="Polar residues" evidence="1">
    <location>
        <begin position="288"/>
        <end position="300"/>
    </location>
</feature>
<comment type="caution">
    <text evidence="2">The sequence shown here is derived from an EMBL/GenBank/DDBJ whole genome shotgun (WGS) entry which is preliminary data.</text>
</comment>
<dbReference type="EMBL" id="CADEAL010001169">
    <property type="protein sequence ID" value="CAB1429770.1"/>
    <property type="molecule type" value="Genomic_DNA"/>
</dbReference>
<organism evidence="2 3">
    <name type="scientific">Pleuronectes platessa</name>
    <name type="common">European plaice</name>
    <dbReference type="NCBI Taxonomy" id="8262"/>
    <lineage>
        <taxon>Eukaryota</taxon>
        <taxon>Metazoa</taxon>
        <taxon>Chordata</taxon>
        <taxon>Craniata</taxon>
        <taxon>Vertebrata</taxon>
        <taxon>Euteleostomi</taxon>
        <taxon>Actinopterygii</taxon>
        <taxon>Neopterygii</taxon>
        <taxon>Teleostei</taxon>
        <taxon>Neoteleostei</taxon>
        <taxon>Acanthomorphata</taxon>
        <taxon>Carangaria</taxon>
        <taxon>Pleuronectiformes</taxon>
        <taxon>Pleuronectoidei</taxon>
        <taxon>Pleuronectidae</taxon>
        <taxon>Pleuronectes</taxon>
    </lineage>
</organism>
<protein>
    <submittedName>
        <fullName evidence="2">Uncharacterized protein</fullName>
    </submittedName>
</protein>
<sequence>MVKLGGWGVGGVEVEVEEEVEVEVEQEELGCCPSSYEVYVLHSSALDQYDHSYRHTASMGTFVFPSDCTAEEGGELGQLQCRAWKYENGGDRMLMRRRPGAPPPNRRAPECLTPPSMYSSTPTPLSSWAQQTGSLPPFPQSLKPTDGEHNLDIIFITDPGFQFRAAASPRGSSVSSDAGQRAPRNQRSLSFNKSVAAEAGMTESCQFAAAPPDLIRPQLIPAAAERSSGGRGRTFDWRDGNRDHESQEVNRGADVEMRGGGINLRVEQLSSDVPIPAEPPSRAPSFTGICTTGPRSQGRSGSIRVIQEPIKPNTWEPGR</sequence>
<name>A0A9N7UE67_PLEPL</name>
<feature type="region of interest" description="Disordered" evidence="1">
    <location>
        <begin position="93"/>
        <end position="112"/>
    </location>
</feature>
<gene>
    <name evidence="2" type="ORF">PLEPLA_LOCUS17750</name>
</gene>